<organism evidence="3 4">
    <name type="scientific">Robiginitalea myxolifaciens</name>
    <dbReference type="NCBI Taxonomy" id="400055"/>
    <lineage>
        <taxon>Bacteria</taxon>
        <taxon>Pseudomonadati</taxon>
        <taxon>Bacteroidota</taxon>
        <taxon>Flavobacteriia</taxon>
        <taxon>Flavobacteriales</taxon>
        <taxon>Flavobacteriaceae</taxon>
        <taxon>Robiginitalea</taxon>
    </lineage>
</organism>
<keyword evidence="1" id="KW-0732">Signal</keyword>
<dbReference type="SMART" id="SM00450">
    <property type="entry name" value="RHOD"/>
    <property type="match status" value="1"/>
</dbReference>
<dbReference type="InterPro" id="IPR036873">
    <property type="entry name" value="Rhodanese-like_dom_sf"/>
</dbReference>
<feature type="chain" id="PRO_5011527607" evidence="1">
    <location>
        <begin position="26"/>
        <end position="171"/>
    </location>
</feature>
<dbReference type="InterPro" id="IPR001763">
    <property type="entry name" value="Rhodanese-like_dom"/>
</dbReference>
<proteinExistence type="predicted"/>
<dbReference type="Gene3D" id="3.40.250.10">
    <property type="entry name" value="Rhodanese-like domain"/>
    <property type="match status" value="1"/>
</dbReference>
<feature type="domain" description="Rhodanese" evidence="2">
    <location>
        <begin position="56"/>
        <end position="145"/>
    </location>
</feature>
<keyword evidence="3" id="KW-0808">Transferase</keyword>
<sequence>MRAVKIISPAGIFLAGLLAFSGAAAQDSITNSRYARMLERLLSHDVPEINVPSVASLENPIFLDTRSGEEFAVSHLEGAVWAGYKEFSLERLNHIPKDRPMVVYCSVGYRSEKVTALLQEAGFQNTYNLYGGIFEWVNQGKPVVDRNGPTGRVHGYNWFWGRWLTKGEVVY</sequence>
<dbReference type="PANTHER" id="PTHR43031">
    <property type="entry name" value="FAD-DEPENDENT OXIDOREDUCTASE"/>
    <property type="match status" value="1"/>
</dbReference>
<evidence type="ECO:0000256" key="1">
    <source>
        <dbReference type="SAM" id="SignalP"/>
    </source>
</evidence>
<dbReference type="GO" id="GO:0016740">
    <property type="term" value="F:transferase activity"/>
    <property type="evidence" value="ECO:0007669"/>
    <property type="project" value="UniProtKB-KW"/>
</dbReference>
<evidence type="ECO:0000313" key="4">
    <source>
        <dbReference type="Proteomes" id="UP000199534"/>
    </source>
</evidence>
<accession>A0A1I6G4B1</accession>
<dbReference type="Pfam" id="PF00581">
    <property type="entry name" value="Rhodanese"/>
    <property type="match status" value="1"/>
</dbReference>
<name>A0A1I6G4B1_9FLAO</name>
<evidence type="ECO:0000259" key="2">
    <source>
        <dbReference type="PROSITE" id="PS50206"/>
    </source>
</evidence>
<dbReference type="PANTHER" id="PTHR43031:SF16">
    <property type="entry name" value="OXIDOREDUCTASE"/>
    <property type="match status" value="1"/>
</dbReference>
<dbReference type="OrthoDB" id="598065at2"/>
<dbReference type="STRING" id="400055.SAMN04490243_1208"/>
<reference evidence="3 4" key="1">
    <citation type="submission" date="2016-10" db="EMBL/GenBank/DDBJ databases">
        <authorList>
            <person name="de Groot N.N."/>
        </authorList>
    </citation>
    <scope>NUCLEOTIDE SEQUENCE [LARGE SCALE GENOMIC DNA]</scope>
    <source>
        <strain evidence="3 4">DSM 21019</strain>
    </source>
</reference>
<dbReference type="NCBIfam" id="NF045521">
    <property type="entry name" value="rhoda_near_glyco"/>
    <property type="match status" value="1"/>
</dbReference>
<evidence type="ECO:0000313" key="3">
    <source>
        <dbReference type="EMBL" id="SFR36950.1"/>
    </source>
</evidence>
<dbReference type="AlphaFoldDB" id="A0A1I6G4B1"/>
<dbReference type="CDD" id="cd00158">
    <property type="entry name" value="RHOD"/>
    <property type="match status" value="1"/>
</dbReference>
<dbReference type="SUPFAM" id="SSF52821">
    <property type="entry name" value="Rhodanese/Cell cycle control phosphatase"/>
    <property type="match status" value="1"/>
</dbReference>
<keyword evidence="4" id="KW-1185">Reference proteome</keyword>
<dbReference type="PROSITE" id="PS50206">
    <property type="entry name" value="RHODANESE_3"/>
    <property type="match status" value="1"/>
</dbReference>
<dbReference type="EMBL" id="FOYQ01000001">
    <property type="protein sequence ID" value="SFR36950.1"/>
    <property type="molecule type" value="Genomic_DNA"/>
</dbReference>
<feature type="signal peptide" evidence="1">
    <location>
        <begin position="1"/>
        <end position="25"/>
    </location>
</feature>
<gene>
    <name evidence="3" type="ORF">SAMN04490243_1208</name>
</gene>
<dbReference type="Proteomes" id="UP000199534">
    <property type="component" value="Unassembled WGS sequence"/>
</dbReference>
<dbReference type="InterPro" id="IPR050229">
    <property type="entry name" value="GlpE_sulfurtransferase"/>
</dbReference>
<protein>
    <submittedName>
        <fullName evidence="3">Rhodanese-related sulfurtransferase</fullName>
    </submittedName>
</protein>